<evidence type="ECO:0000259" key="6">
    <source>
        <dbReference type="PROSITE" id="PS50110"/>
    </source>
</evidence>
<gene>
    <name evidence="7" type="ORF">P8V03_05105</name>
</gene>
<dbReference type="PANTHER" id="PTHR45339:SF1">
    <property type="entry name" value="HYBRID SIGNAL TRANSDUCTION HISTIDINE KINASE J"/>
    <property type="match status" value="1"/>
</dbReference>
<comment type="caution">
    <text evidence="7">The sequence shown here is derived from an EMBL/GenBank/DDBJ whole genome shotgun (WGS) entry which is preliminary data.</text>
</comment>
<evidence type="ECO:0000313" key="7">
    <source>
        <dbReference type="EMBL" id="MDW8800531.1"/>
    </source>
</evidence>
<dbReference type="SUPFAM" id="SSF52172">
    <property type="entry name" value="CheY-like"/>
    <property type="match status" value="1"/>
</dbReference>
<dbReference type="InterPro" id="IPR011006">
    <property type="entry name" value="CheY-like_superfamily"/>
</dbReference>
<feature type="modified residue" description="4-aspartylphosphate" evidence="5">
    <location>
        <position position="55"/>
    </location>
</feature>
<dbReference type="Proteomes" id="UP001281656">
    <property type="component" value="Unassembled WGS sequence"/>
</dbReference>
<evidence type="ECO:0000256" key="4">
    <source>
        <dbReference type="ARBA" id="ARBA00024867"/>
    </source>
</evidence>
<dbReference type="RefSeq" id="WP_261672140.1">
    <property type="nucleotide sequence ID" value="NZ_JARUJP010000004.1"/>
</dbReference>
<evidence type="ECO:0000256" key="5">
    <source>
        <dbReference type="PROSITE-ProRule" id="PRU00169"/>
    </source>
</evidence>
<dbReference type="InterPro" id="IPR001789">
    <property type="entry name" value="Sig_transdc_resp-reg_receiver"/>
</dbReference>
<dbReference type="SMART" id="SM00448">
    <property type="entry name" value="REC"/>
    <property type="match status" value="1"/>
</dbReference>
<keyword evidence="3" id="KW-0902">Two-component regulatory system</keyword>
<feature type="domain" description="Response regulatory" evidence="6">
    <location>
        <begin position="2"/>
        <end position="128"/>
    </location>
</feature>
<sequence length="130" mass="14954">MKILVAEDDLASRKFMFKFFSKYGKCDTTVDGIEVLEAFSLALELQETYDLVCLDIMMPKVDGIEVLKTIRKMESHYKIEESRKAKIIMLTALGKTEYISKALETEDATYIEKPIEINKLTSTMRELNLV</sequence>
<proteinExistence type="predicted"/>
<protein>
    <recommendedName>
        <fullName evidence="1">Stage 0 sporulation protein A homolog</fullName>
    </recommendedName>
</protein>
<dbReference type="EMBL" id="JARUJP010000004">
    <property type="protein sequence ID" value="MDW8800531.1"/>
    <property type="molecule type" value="Genomic_DNA"/>
</dbReference>
<organism evidence="7 8">
    <name type="scientific">Clostridium tanneri</name>
    <dbReference type="NCBI Taxonomy" id="3037988"/>
    <lineage>
        <taxon>Bacteria</taxon>
        <taxon>Bacillati</taxon>
        <taxon>Bacillota</taxon>
        <taxon>Clostridia</taxon>
        <taxon>Eubacteriales</taxon>
        <taxon>Clostridiaceae</taxon>
        <taxon>Clostridium</taxon>
    </lineage>
</organism>
<evidence type="ECO:0000313" key="8">
    <source>
        <dbReference type="Proteomes" id="UP001281656"/>
    </source>
</evidence>
<dbReference type="PROSITE" id="PS50110">
    <property type="entry name" value="RESPONSE_REGULATORY"/>
    <property type="match status" value="1"/>
</dbReference>
<keyword evidence="8" id="KW-1185">Reference proteome</keyword>
<dbReference type="PANTHER" id="PTHR45339">
    <property type="entry name" value="HYBRID SIGNAL TRANSDUCTION HISTIDINE KINASE J"/>
    <property type="match status" value="1"/>
</dbReference>
<comment type="function">
    <text evidence="4">May play the central regulatory role in sporulation. It may be an element of the effector pathway responsible for the activation of sporulation genes in response to nutritional stress. Spo0A may act in concert with spo0H (a sigma factor) to control the expression of some genes that are critical to the sporulation process.</text>
</comment>
<accession>A0ABU4JQV3</accession>
<evidence type="ECO:0000256" key="3">
    <source>
        <dbReference type="ARBA" id="ARBA00023012"/>
    </source>
</evidence>
<evidence type="ECO:0000256" key="1">
    <source>
        <dbReference type="ARBA" id="ARBA00018672"/>
    </source>
</evidence>
<evidence type="ECO:0000256" key="2">
    <source>
        <dbReference type="ARBA" id="ARBA00022553"/>
    </source>
</evidence>
<dbReference type="Pfam" id="PF00072">
    <property type="entry name" value="Response_reg"/>
    <property type="match status" value="1"/>
</dbReference>
<name>A0ABU4JQV3_9CLOT</name>
<keyword evidence="2 5" id="KW-0597">Phosphoprotein</keyword>
<dbReference type="Gene3D" id="3.40.50.2300">
    <property type="match status" value="1"/>
</dbReference>
<dbReference type="CDD" id="cd17546">
    <property type="entry name" value="REC_hyHK_CKI1_RcsC-like"/>
    <property type="match status" value="1"/>
</dbReference>
<reference evidence="7 8" key="1">
    <citation type="submission" date="2023-04" db="EMBL/GenBank/DDBJ databases">
        <title>Clostridium tannerae sp. nov., isolated from the fecal material of an alpaca.</title>
        <authorList>
            <person name="Miller S."/>
            <person name="Hendry M."/>
            <person name="King J."/>
            <person name="Sankaranarayanan K."/>
            <person name="Lawson P.A."/>
        </authorList>
    </citation>
    <scope>NUCLEOTIDE SEQUENCE [LARGE SCALE GENOMIC DNA]</scope>
    <source>
        <strain evidence="7 8">A1-XYC3</strain>
    </source>
</reference>